<keyword evidence="2" id="KW-1185">Reference proteome</keyword>
<accession>A0A5C2RTK1</accession>
<organism evidence="1 2">
    <name type="scientific">Lentinus tigrinus ALCF2SS1-6</name>
    <dbReference type="NCBI Taxonomy" id="1328759"/>
    <lineage>
        <taxon>Eukaryota</taxon>
        <taxon>Fungi</taxon>
        <taxon>Dikarya</taxon>
        <taxon>Basidiomycota</taxon>
        <taxon>Agaricomycotina</taxon>
        <taxon>Agaricomycetes</taxon>
        <taxon>Polyporales</taxon>
        <taxon>Polyporaceae</taxon>
        <taxon>Lentinus</taxon>
    </lineage>
</organism>
<reference evidence="1" key="1">
    <citation type="journal article" date="2018" name="Genome Biol. Evol.">
        <title>Genomics and development of Lentinus tigrinus, a white-rot wood-decaying mushroom with dimorphic fruiting bodies.</title>
        <authorList>
            <person name="Wu B."/>
            <person name="Xu Z."/>
            <person name="Knudson A."/>
            <person name="Carlson A."/>
            <person name="Chen N."/>
            <person name="Kovaka S."/>
            <person name="LaButti K."/>
            <person name="Lipzen A."/>
            <person name="Pennachio C."/>
            <person name="Riley R."/>
            <person name="Schakwitz W."/>
            <person name="Umezawa K."/>
            <person name="Ohm R.A."/>
            <person name="Grigoriev I.V."/>
            <person name="Nagy L.G."/>
            <person name="Gibbons J."/>
            <person name="Hibbett D."/>
        </authorList>
    </citation>
    <scope>NUCLEOTIDE SEQUENCE [LARGE SCALE GENOMIC DNA]</scope>
    <source>
        <strain evidence="1">ALCF2SS1-6</strain>
    </source>
</reference>
<evidence type="ECO:0000313" key="1">
    <source>
        <dbReference type="EMBL" id="RPD54541.1"/>
    </source>
</evidence>
<name>A0A5C2RTK1_9APHY</name>
<dbReference type="EMBL" id="ML122304">
    <property type="protein sequence ID" value="RPD54541.1"/>
    <property type="molecule type" value="Genomic_DNA"/>
</dbReference>
<sequence>MDSALLAGRARARRVVFEFTLARAGGRSATTQDDDPRVIVASLSAAMAALFPTLHRDGLLLVTFQCPDEVGPANYVYVGCCVGRGVWCEWREGDVEVVPIPGSRDWGAEYD</sequence>
<protein>
    <submittedName>
        <fullName evidence="1">Uncharacterized protein</fullName>
    </submittedName>
</protein>
<dbReference type="Proteomes" id="UP000313359">
    <property type="component" value="Unassembled WGS sequence"/>
</dbReference>
<proteinExistence type="predicted"/>
<evidence type="ECO:0000313" key="2">
    <source>
        <dbReference type="Proteomes" id="UP000313359"/>
    </source>
</evidence>
<gene>
    <name evidence="1" type="ORF">L227DRAFT_344681</name>
</gene>
<dbReference type="AlphaFoldDB" id="A0A5C2RTK1"/>